<dbReference type="Proteomes" id="UP000019118">
    <property type="component" value="Unassembled WGS sequence"/>
</dbReference>
<protein>
    <recommendedName>
        <fullName evidence="4">Vitellogenin domain-containing protein</fullName>
    </recommendedName>
</protein>
<feature type="signal peptide" evidence="1">
    <location>
        <begin position="1"/>
        <end position="19"/>
    </location>
</feature>
<name>A0AAR5PXX2_DENPD</name>
<accession>A0AAR5PXX2</accession>
<reference evidence="2" key="2">
    <citation type="submission" date="2024-08" db="UniProtKB">
        <authorList>
            <consortium name="EnsemblMetazoa"/>
        </authorList>
    </citation>
    <scope>IDENTIFICATION</scope>
</reference>
<dbReference type="PROSITE" id="PS51257">
    <property type="entry name" value="PROKAR_LIPOPROTEIN"/>
    <property type="match status" value="1"/>
</dbReference>
<evidence type="ECO:0000313" key="2">
    <source>
        <dbReference type="EnsemblMetazoa" id="XP_019765845.1"/>
    </source>
</evidence>
<organism evidence="2 3">
    <name type="scientific">Dendroctonus ponderosae</name>
    <name type="common">Mountain pine beetle</name>
    <dbReference type="NCBI Taxonomy" id="77166"/>
    <lineage>
        <taxon>Eukaryota</taxon>
        <taxon>Metazoa</taxon>
        <taxon>Ecdysozoa</taxon>
        <taxon>Arthropoda</taxon>
        <taxon>Hexapoda</taxon>
        <taxon>Insecta</taxon>
        <taxon>Pterygota</taxon>
        <taxon>Neoptera</taxon>
        <taxon>Endopterygota</taxon>
        <taxon>Coleoptera</taxon>
        <taxon>Polyphaga</taxon>
        <taxon>Cucujiformia</taxon>
        <taxon>Curculionidae</taxon>
        <taxon>Scolytinae</taxon>
        <taxon>Dendroctonus</taxon>
    </lineage>
</organism>
<evidence type="ECO:0000256" key="1">
    <source>
        <dbReference type="SAM" id="SignalP"/>
    </source>
</evidence>
<sequence>MRAVLTLVFIFYLATSCICYNSGQYAQYNTRNDLDWSAYTYSIDEGNCDGSKLADEDVTKDADEHTYKKTTYTWTGRNMFYLTCIRVLNRMPRDRNAGETRITEGGVGQGQVRIEMRSQDSQKLNFHVEIWGKPVNSAPNIAIVPSRADNVLYMNGKKYCECR</sequence>
<dbReference type="EnsemblMetazoa" id="XM_019910286.1">
    <property type="protein sequence ID" value="XP_019765845.1"/>
    <property type="gene ID" value="LOC109541429"/>
</dbReference>
<dbReference type="Pfam" id="PF15868">
    <property type="entry name" value="MBF2"/>
    <property type="match status" value="1"/>
</dbReference>
<dbReference type="EnsemblMetazoa" id="XM_019917328.1">
    <property type="protein sequence ID" value="XP_019772887.1"/>
    <property type="gene ID" value="LOC109546377"/>
</dbReference>
<keyword evidence="3" id="KW-1185">Reference proteome</keyword>
<proteinExistence type="predicted"/>
<evidence type="ECO:0000313" key="3">
    <source>
        <dbReference type="Proteomes" id="UP000019118"/>
    </source>
</evidence>
<reference evidence="3" key="1">
    <citation type="journal article" date="2013" name="Genome Biol.">
        <title>Draft genome of the mountain pine beetle, Dendroctonus ponderosae Hopkins, a major forest pest.</title>
        <authorList>
            <person name="Keeling C.I."/>
            <person name="Yuen M.M."/>
            <person name="Liao N.Y."/>
            <person name="Docking T.R."/>
            <person name="Chan S.K."/>
            <person name="Taylor G.A."/>
            <person name="Palmquist D.L."/>
            <person name="Jackman S.D."/>
            <person name="Nguyen A."/>
            <person name="Li M."/>
            <person name="Henderson H."/>
            <person name="Janes J.K."/>
            <person name="Zhao Y."/>
            <person name="Pandoh P."/>
            <person name="Moore R."/>
            <person name="Sperling F.A."/>
            <person name="Huber D.P."/>
            <person name="Birol I."/>
            <person name="Jones S.J."/>
            <person name="Bohlmann J."/>
        </authorList>
    </citation>
    <scope>NUCLEOTIDE SEQUENCE</scope>
</reference>
<dbReference type="AlphaFoldDB" id="A0AAR5PXX2"/>
<feature type="chain" id="PRO_5044712666" description="Vitellogenin domain-containing protein" evidence="1">
    <location>
        <begin position="20"/>
        <end position="163"/>
    </location>
</feature>
<evidence type="ECO:0008006" key="4">
    <source>
        <dbReference type="Google" id="ProtNLM"/>
    </source>
</evidence>
<dbReference type="InterPro" id="IPR031734">
    <property type="entry name" value="MBF2"/>
</dbReference>
<keyword evidence="1" id="KW-0732">Signal</keyword>